<accession>A0A6C0K3P2</accession>
<proteinExistence type="predicted"/>
<name>A0A6C0K3P2_9ZZZZ</name>
<organism evidence="1">
    <name type="scientific">viral metagenome</name>
    <dbReference type="NCBI Taxonomy" id="1070528"/>
    <lineage>
        <taxon>unclassified sequences</taxon>
        <taxon>metagenomes</taxon>
        <taxon>organismal metagenomes</taxon>
    </lineage>
</organism>
<reference evidence="1" key="1">
    <citation type="journal article" date="2020" name="Nature">
        <title>Giant virus diversity and host interactions through global metagenomics.</title>
        <authorList>
            <person name="Schulz F."/>
            <person name="Roux S."/>
            <person name="Paez-Espino D."/>
            <person name="Jungbluth S."/>
            <person name="Walsh D.A."/>
            <person name="Denef V.J."/>
            <person name="McMahon K.D."/>
            <person name="Konstantinidis K.T."/>
            <person name="Eloe-Fadrosh E.A."/>
            <person name="Kyrpides N.C."/>
            <person name="Woyke T."/>
        </authorList>
    </citation>
    <scope>NUCLEOTIDE SEQUENCE</scope>
    <source>
        <strain evidence="1">GVMAG-S-1101172-89</strain>
    </source>
</reference>
<protein>
    <submittedName>
        <fullName evidence="1">Uncharacterized protein</fullName>
    </submittedName>
</protein>
<evidence type="ECO:0000313" key="1">
    <source>
        <dbReference type="EMBL" id="QHU12652.1"/>
    </source>
</evidence>
<dbReference type="EMBL" id="MN740808">
    <property type="protein sequence ID" value="QHU12652.1"/>
    <property type="molecule type" value="Genomic_DNA"/>
</dbReference>
<sequence>MSSEVTLSDGSTIDSEIVNQITGGAYGTITNSNQLTSLTATDIAALIAQIDSLISTQTYTVINTQSLITMLQTSIDTPVYGLTAIYESTIQSYSTAVIDYYTKMSLIDRASHRLSTLYSTLSAVIIQEQYDISTMNGYAAEYSTIIRQIETNDISLNAQISLYRSLSTTGGSFVNNYLEEAARLQIETDPTTLSTISTTLGNDTININLYNTLMQSTLYTISTMTFISSSYQEQSNSYTTDPLYNRIRNSLFDPVTGLIAQQGDIINSITTYENQLFWLNQSTISAYSKLNNDTDTFFSKKFTQIKNKVLKIKYSVQEWEAFVEFVTSQLALEKLQLYNTIDFLSYQNIQANDPNIVTLINSKIIDQTKMQTIINNFNPIPNIINNILRNIDAEILLQSSFIGFKKELTKIEINVFSSPTLKESYRATYVPLTTSLDEKAAQIVASQNDRISLIQIETNSLMTVFNSQWSNIQSLNQYVTFILPNPIYRTGYVAEVPFNSNPTEFNVLLPLNYS</sequence>
<dbReference type="AlphaFoldDB" id="A0A6C0K3P2"/>